<comment type="function">
    <text evidence="6">Component of the sequence-specific heterotrimeric transcription factor (NF-Y) which specifically recognizes a 5'-CCAAT-3' box motif found in the promoters of its target genes.</text>
</comment>
<dbReference type="GO" id="GO:0005634">
    <property type="term" value="C:nucleus"/>
    <property type="evidence" value="ECO:0007669"/>
    <property type="project" value="UniProtKB-SubCell"/>
</dbReference>
<evidence type="ECO:0000256" key="3">
    <source>
        <dbReference type="ARBA" id="ARBA00023125"/>
    </source>
</evidence>
<dbReference type="GO" id="GO:0006357">
    <property type="term" value="P:regulation of transcription by RNA polymerase II"/>
    <property type="evidence" value="ECO:0000318"/>
    <property type="project" value="GO_Central"/>
</dbReference>
<evidence type="ECO:0000256" key="2">
    <source>
        <dbReference type="ARBA" id="ARBA00023015"/>
    </source>
</evidence>
<dbReference type="InterPro" id="IPR001289">
    <property type="entry name" value="NFYA"/>
</dbReference>
<dbReference type="InterPro" id="IPR007867">
    <property type="entry name" value="GMC_OxRtase_C"/>
</dbReference>
<dbReference type="PROSITE" id="PS51152">
    <property type="entry name" value="NFYA_HAP2_2"/>
    <property type="match status" value="1"/>
</dbReference>
<dbReference type="SMR" id="A0A2G2Z2F8"/>
<dbReference type="Gene3D" id="3.50.50.60">
    <property type="entry name" value="FAD/NAD(P)-binding domain"/>
    <property type="match status" value="1"/>
</dbReference>
<dbReference type="EMBL" id="AYRZ02000007">
    <property type="protein sequence ID" value="PHT76091.1"/>
    <property type="molecule type" value="Genomic_DNA"/>
</dbReference>
<comment type="similarity">
    <text evidence="6">Belongs to the NFYA/HAP2 subunit family.</text>
</comment>
<proteinExistence type="inferred from homology"/>
<dbReference type="AlphaFoldDB" id="A0A2G2Z2F8"/>
<dbReference type="SUPFAM" id="SSF54373">
    <property type="entry name" value="FAD-linked reductases, C-terminal domain"/>
    <property type="match status" value="1"/>
</dbReference>
<dbReference type="Gene3D" id="6.10.250.2430">
    <property type="match status" value="1"/>
</dbReference>
<accession>A0A2G2Z2F8</accession>
<dbReference type="Pfam" id="PF02045">
    <property type="entry name" value="CBFB_NFYA"/>
    <property type="match status" value="1"/>
</dbReference>
<dbReference type="GO" id="GO:0003677">
    <property type="term" value="F:DNA binding"/>
    <property type="evidence" value="ECO:0007669"/>
    <property type="project" value="UniProtKB-KW"/>
</dbReference>
<feature type="domain" description="Glucose-methanol-choline oxidoreductase C-terminal" evidence="8">
    <location>
        <begin position="73"/>
        <end position="123"/>
    </location>
</feature>
<keyword evidence="4 6" id="KW-0804">Transcription</keyword>
<dbReference type="STRING" id="4072.A0A2G2Z2F8"/>
<reference evidence="9 10" key="2">
    <citation type="journal article" date="2017" name="Genome Biol.">
        <title>New reference genome sequences of hot pepper reveal the massive evolution of plant disease-resistance genes by retroduplication.</title>
        <authorList>
            <person name="Kim S."/>
            <person name="Park J."/>
            <person name="Yeom S.I."/>
            <person name="Kim Y.M."/>
            <person name="Seo E."/>
            <person name="Kim K.T."/>
            <person name="Kim M.S."/>
            <person name="Lee J.M."/>
            <person name="Cheong K."/>
            <person name="Shin H.S."/>
            <person name="Kim S.B."/>
            <person name="Han K."/>
            <person name="Lee J."/>
            <person name="Park M."/>
            <person name="Lee H.A."/>
            <person name="Lee H.Y."/>
            <person name="Lee Y."/>
            <person name="Oh S."/>
            <person name="Lee J.H."/>
            <person name="Choi E."/>
            <person name="Choi E."/>
            <person name="Lee S.E."/>
            <person name="Jeon J."/>
            <person name="Kim H."/>
            <person name="Choi G."/>
            <person name="Song H."/>
            <person name="Lee J."/>
            <person name="Lee S.C."/>
            <person name="Kwon J.K."/>
            <person name="Lee H.Y."/>
            <person name="Koo N."/>
            <person name="Hong Y."/>
            <person name="Kim R.W."/>
            <person name="Kang W.H."/>
            <person name="Huh J.H."/>
            <person name="Kang B.C."/>
            <person name="Yang T.J."/>
            <person name="Lee Y.H."/>
            <person name="Bennetzen J.L."/>
            <person name="Choi D."/>
        </authorList>
    </citation>
    <scope>NUCLEOTIDE SEQUENCE [LARGE SCALE GENOMIC DNA]</scope>
    <source>
        <strain evidence="10">cv. CM334</strain>
    </source>
</reference>
<evidence type="ECO:0000313" key="9">
    <source>
        <dbReference type="EMBL" id="PHT76091.1"/>
    </source>
</evidence>
<evidence type="ECO:0000256" key="4">
    <source>
        <dbReference type="ARBA" id="ARBA00023163"/>
    </source>
</evidence>
<reference evidence="9 10" key="1">
    <citation type="journal article" date="2014" name="Nat. Genet.">
        <title>Genome sequence of the hot pepper provides insights into the evolution of pungency in Capsicum species.</title>
        <authorList>
            <person name="Kim S."/>
            <person name="Park M."/>
            <person name="Yeom S.I."/>
            <person name="Kim Y.M."/>
            <person name="Lee J.M."/>
            <person name="Lee H.A."/>
            <person name="Seo E."/>
            <person name="Choi J."/>
            <person name="Cheong K."/>
            <person name="Kim K.T."/>
            <person name="Jung K."/>
            <person name="Lee G.W."/>
            <person name="Oh S.K."/>
            <person name="Bae C."/>
            <person name="Kim S.B."/>
            <person name="Lee H.Y."/>
            <person name="Kim S.Y."/>
            <person name="Kim M.S."/>
            <person name="Kang B.C."/>
            <person name="Jo Y.D."/>
            <person name="Yang H.B."/>
            <person name="Jeong H.J."/>
            <person name="Kang W.H."/>
            <person name="Kwon J.K."/>
            <person name="Shin C."/>
            <person name="Lim J.Y."/>
            <person name="Park J.H."/>
            <person name="Huh J.H."/>
            <person name="Kim J.S."/>
            <person name="Kim B.D."/>
            <person name="Cohen O."/>
            <person name="Paran I."/>
            <person name="Suh M.C."/>
            <person name="Lee S.B."/>
            <person name="Kim Y.K."/>
            <person name="Shin Y."/>
            <person name="Noh S.J."/>
            <person name="Park J."/>
            <person name="Seo Y.S."/>
            <person name="Kwon S.Y."/>
            <person name="Kim H.A."/>
            <person name="Park J.M."/>
            <person name="Kim H.J."/>
            <person name="Choi S.B."/>
            <person name="Bosland P.W."/>
            <person name="Reeves G."/>
            <person name="Jo S.H."/>
            <person name="Lee B.W."/>
            <person name="Cho H.T."/>
            <person name="Choi H.S."/>
            <person name="Lee M.S."/>
            <person name="Yu Y."/>
            <person name="Do Choi Y."/>
            <person name="Park B.S."/>
            <person name="van Deynze A."/>
            <person name="Ashrafi H."/>
            <person name="Hill T."/>
            <person name="Kim W.T."/>
            <person name="Pai H.S."/>
            <person name="Ahn H.K."/>
            <person name="Yeam I."/>
            <person name="Giovannoni J.J."/>
            <person name="Rose J.K."/>
            <person name="Sorensen I."/>
            <person name="Lee S.J."/>
            <person name="Kim R.W."/>
            <person name="Choi I.Y."/>
            <person name="Choi B.S."/>
            <person name="Lim J.S."/>
            <person name="Lee Y.H."/>
            <person name="Choi D."/>
        </authorList>
    </citation>
    <scope>NUCLEOTIDE SEQUENCE [LARGE SCALE GENOMIC DNA]</scope>
    <source>
        <strain evidence="10">cv. CM334</strain>
    </source>
</reference>
<gene>
    <name evidence="9" type="ORF">T459_19613</name>
</gene>
<dbReference type="Pfam" id="PF05199">
    <property type="entry name" value="GMC_oxred_C"/>
    <property type="match status" value="1"/>
</dbReference>
<evidence type="ECO:0000256" key="5">
    <source>
        <dbReference type="ARBA" id="ARBA00023242"/>
    </source>
</evidence>
<dbReference type="PRINTS" id="PR00616">
    <property type="entry name" value="CCAATSUBUNTB"/>
</dbReference>
<keyword evidence="3 6" id="KW-0238">DNA-binding</keyword>
<organism evidence="9 10">
    <name type="scientific">Capsicum annuum</name>
    <name type="common">Capsicum pepper</name>
    <dbReference type="NCBI Taxonomy" id="4072"/>
    <lineage>
        <taxon>Eukaryota</taxon>
        <taxon>Viridiplantae</taxon>
        <taxon>Streptophyta</taxon>
        <taxon>Embryophyta</taxon>
        <taxon>Tracheophyta</taxon>
        <taxon>Spermatophyta</taxon>
        <taxon>Magnoliopsida</taxon>
        <taxon>eudicotyledons</taxon>
        <taxon>Gunneridae</taxon>
        <taxon>Pentapetalae</taxon>
        <taxon>asterids</taxon>
        <taxon>lamiids</taxon>
        <taxon>Solanales</taxon>
        <taxon>Solanaceae</taxon>
        <taxon>Solanoideae</taxon>
        <taxon>Capsiceae</taxon>
        <taxon>Capsicum</taxon>
    </lineage>
</organism>
<keyword evidence="2 6" id="KW-0805">Transcription regulation</keyword>
<dbReference type="Gene3D" id="3.30.560.10">
    <property type="entry name" value="Glucose Oxidase, domain 3"/>
    <property type="match status" value="1"/>
</dbReference>
<dbReference type="Gramene" id="PHT76091">
    <property type="protein sequence ID" value="PHT76091"/>
    <property type="gene ID" value="T459_19613"/>
</dbReference>
<dbReference type="Proteomes" id="UP000222542">
    <property type="component" value="Unassembled WGS sequence"/>
</dbReference>
<sequence>MFGIKAPSHGAFVRSSPSPVYFTVATLMEKIVGPLSAGSLRLASTDVKVNPIVRFHYFQNPGDGCGEDSSVVVTTISHYHGGCLVGKVVDRNLRLFGALRVVDGSTFTVSPDTNPQATLLMLGREEHDSEREKKGNPFMAAYLRTFKNSCDSLASINAPVSQSDKFTFLLDGLPLEYESFVTIAKLQRPKPTMAELRSSLLLHESWLQQMHPITMLMILYTNRVRTRPRTPVRAALAHSFVVASLRSLRWSQALTRRIETHNSSPGLAGESGHAFIPSVLLVFHCIEEGDVLRDQLEHAPSKKTRVESALKHHSDIKKLESEFQDQDSTSTLSTGQSNHVEAAMGKSKTVLQNLTAHPGWGGILDVQAESGTKASLSGKSATNTLPQPQVHHDHPTACLSYPWADTYFGRLVATYGSNAIIYPQMVGVTSTRVALPLECTESLPIYVNAKQYSAILKRRQVRAKRQAQNKLVKNRKPYLHESRHRHAMKRVRGSGGHFLNTKNIQQSKPSSPKHDRNIFNRQAGGNISSYMVQHSESGSWGTSTQSGTDVTSIFNGDDMFQ</sequence>
<feature type="compositionally biased region" description="Polar residues" evidence="7">
    <location>
        <begin position="500"/>
        <end position="510"/>
    </location>
</feature>
<evidence type="ECO:0000259" key="8">
    <source>
        <dbReference type="Pfam" id="PF05199"/>
    </source>
</evidence>
<keyword evidence="10" id="KW-1185">Reference proteome</keyword>
<evidence type="ECO:0000256" key="6">
    <source>
        <dbReference type="RuleBase" id="RU367155"/>
    </source>
</evidence>
<evidence type="ECO:0000256" key="7">
    <source>
        <dbReference type="SAM" id="MobiDB-lite"/>
    </source>
</evidence>
<dbReference type="Pfam" id="PF14223">
    <property type="entry name" value="Retrotran_gag_2"/>
    <property type="match status" value="1"/>
</dbReference>
<dbReference type="PANTHER" id="PTHR12632">
    <property type="entry name" value="TRANSCRIPTION FACTOR NF-Y ALPHA-RELATED"/>
    <property type="match status" value="1"/>
</dbReference>
<feature type="region of interest" description="Disordered" evidence="7">
    <location>
        <begin position="494"/>
        <end position="521"/>
    </location>
</feature>
<keyword evidence="5 6" id="KW-0539">Nucleus</keyword>
<comment type="caution">
    <text evidence="9">The sequence shown here is derived from an EMBL/GenBank/DDBJ whole genome shotgun (WGS) entry which is preliminary data.</text>
</comment>
<comment type="subunit">
    <text evidence="6">Heterotrimer.</text>
</comment>
<dbReference type="GO" id="GO:0016614">
    <property type="term" value="F:oxidoreductase activity, acting on CH-OH group of donors"/>
    <property type="evidence" value="ECO:0007669"/>
    <property type="project" value="InterPro"/>
</dbReference>
<evidence type="ECO:0000313" key="10">
    <source>
        <dbReference type="Proteomes" id="UP000222542"/>
    </source>
</evidence>
<dbReference type="InterPro" id="IPR036188">
    <property type="entry name" value="FAD/NAD-bd_sf"/>
</dbReference>
<evidence type="ECO:0000256" key="1">
    <source>
        <dbReference type="ARBA" id="ARBA00004123"/>
    </source>
</evidence>
<comment type="subcellular location">
    <subcellularLocation>
        <location evidence="1 6">Nucleus</location>
    </subcellularLocation>
</comment>
<dbReference type="GO" id="GO:0000981">
    <property type="term" value="F:DNA-binding transcription factor activity, RNA polymerase II-specific"/>
    <property type="evidence" value="ECO:0000318"/>
    <property type="project" value="GO_Central"/>
</dbReference>
<dbReference type="SMART" id="SM00521">
    <property type="entry name" value="CBF"/>
    <property type="match status" value="1"/>
</dbReference>
<protein>
    <recommendedName>
        <fullName evidence="6">Nuclear transcription factor Y subunit</fullName>
    </recommendedName>
</protein>
<name>A0A2G2Z2F8_CAPAN</name>